<sequence>MAKPYDPKDFYYRKAKKQGLRARSAFKIEEILHRHRLLGRGDAVLDLGAAPGGFLQILADAVGEKGVAVGVDLEPIRNLGKRWVRTAVVDLLAPDALDKIRLLHEGRFRLVTSDMAPKTIGIKVTDEARSLELVRMALSVAEQVLVPGGAFVAKVFMGGDFPALKRELQGRFAAMHVIRPEAVRESSYEVYVLGTGFRGGAAVGRVAPPAEEPGAPAGPERAAPEPPAAPEHAAPQPPAAPEHAAAPAKAAGPAETAPRKKPAAAKKATATKKPASKKPAARKPTARKPAPRKPARRA</sequence>
<feature type="compositionally biased region" description="Low complexity" evidence="12">
    <location>
        <begin position="241"/>
        <end position="256"/>
    </location>
</feature>
<dbReference type="PANTHER" id="PTHR10920">
    <property type="entry name" value="RIBOSOMAL RNA METHYLTRANSFERASE"/>
    <property type="match status" value="1"/>
</dbReference>
<evidence type="ECO:0000313" key="15">
    <source>
        <dbReference type="Proteomes" id="UP000007089"/>
    </source>
</evidence>
<gene>
    <name evidence="11" type="primary">rlmE</name>
    <name evidence="11" type="synonym">ftsJ</name>
    <name evidence="11" type="synonym">rrmJ</name>
    <name evidence="14" type="ordered locus">A2cp1_1170</name>
</gene>
<evidence type="ECO:0000256" key="8">
    <source>
        <dbReference type="ARBA" id="ARBA00041995"/>
    </source>
</evidence>
<dbReference type="KEGG" id="acp:A2cp1_1170"/>
<evidence type="ECO:0000256" key="7">
    <source>
        <dbReference type="ARBA" id="ARBA00041129"/>
    </source>
</evidence>
<dbReference type="Gene3D" id="3.40.50.150">
    <property type="entry name" value="Vaccinia Virus protein VP39"/>
    <property type="match status" value="1"/>
</dbReference>
<keyword evidence="4 11" id="KW-0949">S-adenosyl-L-methionine</keyword>
<evidence type="ECO:0000256" key="2">
    <source>
        <dbReference type="ARBA" id="ARBA00022603"/>
    </source>
</evidence>
<evidence type="ECO:0000256" key="4">
    <source>
        <dbReference type="ARBA" id="ARBA00022691"/>
    </source>
</evidence>
<comment type="function">
    <text evidence="5 11">Specifically methylates the uridine in position 2552 of 23S rRNA at the 2'-O position of the ribose in the fully assembled 50S ribosomal subunit.</text>
</comment>
<evidence type="ECO:0000256" key="1">
    <source>
        <dbReference type="ARBA" id="ARBA00022552"/>
    </source>
</evidence>
<dbReference type="GO" id="GO:0008650">
    <property type="term" value="F:rRNA (uridine-2'-O-)-methyltransferase activity"/>
    <property type="evidence" value="ECO:0007669"/>
    <property type="project" value="UniProtKB-UniRule"/>
</dbReference>
<comment type="catalytic activity">
    <reaction evidence="10 11">
        <text>uridine(2552) in 23S rRNA + S-adenosyl-L-methionine = 2'-O-methyluridine(2552) in 23S rRNA + S-adenosyl-L-homocysteine + H(+)</text>
        <dbReference type="Rhea" id="RHEA:42720"/>
        <dbReference type="Rhea" id="RHEA-COMP:10202"/>
        <dbReference type="Rhea" id="RHEA-COMP:10203"/>
        <dbReference type="ChEBI" id="CHEBI:15378"/>
        <dbReference type="ChEBI" id="CHEBI:57856"/>
        <dbReference type="ChEBI" id="CHEBI:59789"/>
        <dbReference type="ChEBI" id="CHEBI:65315"/>
        <dbReference type="ChEBI" id="CHEBI:74478"/>
        <dbReference type="EC" id="2.1.1.166"/>
    </reaction>
</comment>
<evidence type="ECO:0000256" key="6">
    <source>
        <dbReference type="ARBA" id="ARBA00038861"/>
    </source>
</evidence>
<evidence type="ECO:0000256" key="9">
    <source>
        <dbReference type="ARBA" id="ARBA00042745"/>
    </source>
</evidence>
<dbReference type="PANTHER" id="PTHR10920:SF13">
    <property type="entry name" value="PRE-RRNA 2'-O-RIBOSE RNA METHYLTRANSFERASE FTSJ3"/>
    <property type="match status" value="1"/>
</dbReference>
<keyword evidence="15" id="KW-1185">Reference proteome</keyword>
<evidence type="ECO:0000256" key="11">
    <source>
        <dbReference type="HAMAP-Rule" id="MF_01547"/>
    </source>
</evidence>
<evidence type="ECO:0000256" key="5">
    <source>
        <dbReference type="ARBA" id="ARBA00037569"/>
    </source>
</evidence>
<evidence type="ECO:0000259" key="13">
    <source>
        <dbReference type="Pfam" id="PF01728"/>
    </source>
</evidence>
<feature type="binding site" evidence="11">
    <location>
        <position position="54"/>
    </location>
    <ligand>
        <name>S-adenosyl-L-methionine</name>
        <dbReference type="ChEBI" id="CHEBI:59789"/>
    </ligand>
</feature>
<dbReference type="Pfam" id="PF01728">
    <property type="entry name" value="FtsJ"/>
    <property type="match status" value="1"/>
</dbReference>
<dbReference type="AlphaFoldDB" id="B8JFS7"/>
<feature type="compositionally biased region" description="Low complexity" evidence="12">
    <location>
        <begin position="204"/>
        <end position="221"/>
    </location>
</feature>
<feature type="active site" description="Proton acceptor" evidence="11">
    <location>
        <position position="154"/>
    </location>
</feature>
<dbReference type="EC" id="2.1.1.166" evidence="6 11"/>
<proteinExistence type="inferred from homology"/>
<dbReference type="GO" id="GO:0005737">
    <property type="term" value="C:cytoplasm"/>
    <property type="evidence" value="ECO:0007669"/>
    <property type="project" value="UniProtKB-SubCell"/>
</dbReference>
<feature type="compositionally biased region" description="Basic residues" evidence="12">
    <location>
        <begin position="274"/>
        <end position="298"/>
    </location>
</feature>
<dbReference type="HOGENOM" id="CLU_009422_3_0_7"/>
<feature type="binding site" evidence="11">
    <location>
        <position position="90"/>
    </location>
    <ligand>
        <name>S-adenosyl-L-methionine</name>
        <dbReference type="ChEBI" id="CHEBI:59789"/>
    </ligand>
</feature>
<feature type="binding site" evidence="11">
    <location>
        <position position="72"/>
    </location>
    <ligand>
        <name>S-adenosyl-L-methionine</name>
        <dbReference type="ChEBI" id="CHEBI:59789"/>
    </ligand>
</feature>
<dbReference type="Proteomes" id="UP000007089">
    <property type="component" value="Chromosome"/>
</dbReference>
<feature type="region of interest" description="Disordered" evidence="12">
    <location>
        <begin position="204"/>
        <end position="298"/>
    </location>
</feature>
<keyword evidence="3 11" id="KW-0808">Transferase</keyword>
<evidence type="ECO:0000256" key="3">
    <source>
        <dbReference type="ARBA" id="ARBA00022679"/>
    </source>
</evidence>
<dbReference type="EMBL" id="CP001359">
    <property type="protein sequence ID" value="ACL64515.1"/>
    <property type="molecule type" value="Genomic_DNA"/>
</dbReference>
<feature type="binding site" evidence="11">
    <location>
        <position position="114"/>
    </location>
    <ligand>
        <name>S-adenosyl-L-methionine</name>
        <dbReference type="ChEBI" id="CHEBI:59789"/>
    </ligand>
</feature>
<dbReference type="InterPro" id="IPR029063">
    <property type="entry name" value="SAM-dependent_MTases_sf"/>
</dbReference>
<dbReference type="HAMAP" id="MF_01547">
    <property type="entry name" value="RNA_methyltr_E"/>
    <property type="match status" value="1"/>
</dbReference>
<comment type="similarity">
    <text evidence="11">Belongs to the class I-like SAM-binding methyltransferase superfamily. RNA methyltransferase RlmE family.</text>
</comment>
<feature type="compositionally biased region" description="Pro residues" evidence="12">
    <location>
        <begin position="224"/>
        <end position="240"/>
    </location>
</feature>
<evidence type="ECO:0000256" key="12">
    <source>
        <dbReference type="SAM" id="MobiDB-lite"/>
    </source>
</evidence>
<evidence type="ECO:0000256" key="10">
    <source>
        <dbReference type="ARBA" id="ARBA00048970"/>
    </source>
</evidence>
<dbReference type="RefSeq" id="WP_012632505.1">
    <property type="nucleotide sequence ID" value="NC_011891.1"/>
</dbReference>
<name>B8JFS7_ANAD2</name>
<keyword evidence="1 11" id="KW-0698">rRNA processing</keyword>
<dbReference type="InterPro" id="IPR015507">
    <property type="entry name" value="rRNA-MeTfrase_E"/>
</dbReference>
<reference evidence="14" key="1">
    <citation type="submission" date="2009-01" db="EMBL/GenBank/DDBJ databases">
        <title>Complete sequence of Anaeromyxobacter dehalogenans 2CP-1.</title>
        <authorList>
            <consortium name="US DOE Joint Genome Institute"/>
            <person name="Lucas S."/>
            <person name="Copeland A."/>
            <person name="Lapidus A."/>
            <person name="Glavina del Rio T."/>
            <person name="Dalin E."/>
            <person name="Tice H."/>
            <person name="Bruce D."/>
            <person name="Goodwin L."/>
            <person name="Pitluck S."/>
            <person name="Saunders E."/>
            <person name="Brettin T."/>
            <person name="Detter J.C."/>
            <person name="Han C."/>
            <person name="Larimer F."/>
            <person name="Land M."/>
            <person name="Hauser L."/>
            <person name="Kyrpides N."/>
            <person name="Ovchinnikova G."/>
            <person name="Beliaev A.S."/>
            <person name="Richardson P."/>
        </authorList>
    </citation>
    <scope>NUCLEOTIDE SEQUENCE</scope>
    <source>
        <strain evidence="14">2CP-1</strain>
    </source>
</reference>
<accession>B8JFS7</accession>
<keyword evidence="11" id="KW-0963">Cytoplasm</keyword>
<feature type="binding site" evidence="11">
    <location>
        <position position="52"/>
    </location>
    <ligand>
        <name>S-adenosyl-L-methionine</name>
        <dbReference type="ChEBI" id="CHEBI:59789"/>
    </ligand>
</feature>
<dbReference type="InterPro" id="IPR002877">
    <property type="entry name" value="RNA_MeTrfase_FtsJ_dom"/>
</dbReference>
<organism evidence="14 15">
    <name type="scientific">Anaeromyxobacter dehalogenans (strain ATCC BAA-258 / DSM 21875 / 2CP-1)</name>
    <dbReference type="NCBI Taxonomy" id="455488"/>
    <lineage>
        <taxon>Bacteria</taxon>
        <taxon>Pseudomonadati</taxon>
        <taxon>Myxococcota</taxon>
        <taxon>Myxococcia</taxon>
        <taxon>Myxococcales</taxon>
        <taxon>Cystobacterineae</taxon>
        <taxon>Anaeromyxobacteraceae</taxon>
        <taxon>Anaeromyxobacter</taxon>
    </lineage>
</organism>
<feature type="domain" description="Ribosomal RNA methyltransferase FtsJ" evidence="13">
    <location>
        <begin position="21"/>
        <end position="197"/>
    </location>
</feature>
<keyword evidence="2 11" id="KW-0489">Methyltransferase</keyword>
<comment type="subcellular location">
    <subcellularLocation>
        <location evidence="11">Cytoplasm</location>
    </subcellularLocation>
</comment>
<dbReference type="SUPFAM" id="SSF53335">
    <property type="entry name" value="S-adenosyl-L-methionine-dependent methyltransferases"/>
    <property type="match status" value="1"/>
</dbReference>
<protein>
    <recommendedName>
        <fullName evidence="7 11">Ribosomal RNA large subunit methyltransferase E</fullName>
        <ecNumber evidence="6 11">2.1.1.166</ecNumber>
    </recommendedName>
    <alternativeName>
        <fullName evidence="9 11">23S rRNA Um2552 methyltransferase</fullName>
    </alternativeName>
    <alternativeName>
        <fullName evidence="8 11">rRNA (uridine-2'-O-)-methyltransferase</fullName>
    </alternativeName>
</protein>
<evidence type="ECO:0000313" key="14">
    <source>
        <dbReference type="EMBL" id="ACL64515.1"/>
    </source>
</evidence>
<dbReference type="InterPro" id="IPR050082">
    <property type="entry name" value="RNA_methyltr_RlmE"/>
</dbReference>